<keyword evidence="7" id="KW-1185">Reference proteome</keyword>
<dbReference type="Proteomes" id="UP000195871">
    <property type="component" value="Unassembled WGS sequence"/>
</dbReference>
<evidence type="ECO:0000313" key="2">
    <source>
        <dbReference type="EMBL" id="AWU77027.1"/>
    </source>
</evidence>
<reference evidence="2 7" key="4">
    <citation type="submission" date="2018-06" db="EMBL/GenBank/DDBJ databases">
        <title>Population genomics shows no distinction between pathogenic Candida krusei and environmental Pichia kudriavzevii: One species, four names.</title>
        <authorList>
            <person name="Douglass A.P."/>
            <person name="Offei B."/>
            <person name="Braun-Galleani S."/>
            <person name="Coughlan A.Y."/>
            <person name="Martos A."/>
            <person name="Ortiz-Merino R.A."/>
            <person name="Byrne K.P."/>
            <person name="Wolfe K.H."/>
        </authorList>
    </citation>
    <scope>NUCLEOTIDE SEQUENCE [LARGE SCALE GENOMIC DNA]</scope>
    <source>
        <strain evidence="2 7">CBS573</strain>
    </source>
</reference>
<proteinExistence type="predicted"/>
<dbReference type="EMBL" id="MQVM01000004">
    <property type="protein sequence ID" value="ONH76217.1"/>
    <property type="molecule type" value="Genomic_DNA"/>
</dbReference>
<feature type="compositionally biased region" description="Basic and acidic residues" evidence="1">
    <location>
        <begin position="36"/>
        <end position="48"/>
    </location>
</feature>
<protein>
    <submittedName>
        <fullName evidence="3">Uncharacterized protein</fullName>
    </submittedName>
</protein>
<dbReference type="EMBL" id="NHMM01000001">
    <property type="protein sequence ID" value="OUT24569.1"/>
    <property type="molecule type" value="Genomic_DNA"/>
</dbReference>
<dbReference type="Proteomes" id="UP000249293">
    <property type="component" value="Chromosome 3"/>
</dbReference>
<feature type="compositionally biased region" description="Polar residues" evidence="1">
    <location>
        <begin position="1"/>
        <end position="24"/>
    </location>
</feature>
<dbReference type="STRING" id="4909.A0A1V2LR33"/>
<evidence type="ECO:0000313" key="7">
    <source>
        <dbReference type="Proteomes" id="UP000249293"/>
    </source>
</evidence>
<dbReference type="VEuPathDB" id="FungiDB:C5L36_0C09340"/>
<evidence type="ECO:0000313" key="5">
    <source>
        <dbReference type="Proteomes" id="UP000189274"/>
    </source>
</evidence>
<dbReference type="AlphaFoldDB" id="A0A1V2LR33"/>
<dbReference type="EMBL" id="CP028775">
    <property type="protein sequence ID" value="AWU77027.1"/>
    <property type="molecule type" value="Genomic_DNA"/>
</dbReference>
<dbReference type="OrthoDB" id="2103031at2759"/>
<organism evidence="3 5">
    <name type="scientific">Pichia kudriavzevii</name>
    <name type="common">Yeast</name>
    <name type="synonym">Issatchenkia orientalis</name>
    <dbReference type="NCBI Taxonomy" id="4909"/>
    <lineage>
        <taxon>Eukaryota</taxon>
        <taxon>Fungi</taxon>
        <taxon>Dikarya</taxon>
        <taxon>Ascomycota</taxon>
        <taxon>Saccharomycotina</taxon>
        <taxon>Pichiomycetes</taxon>
        <taxon>Pichiales</taxon>
        <taxon>Pichiaceae</taxon>
        <taxon>Pichia</taxon>
    </lineage>
</organism>
<sequence length="246" mass="28447">MGILWWSSSAKPKTGNSDSLNQDSEPLPSDLANYLESKDSELSNREFKSLLRRQSDNAKISKELEKEDESQSQDFLSMVSAPAQSEKEAEKKIEEIRLPTPISTSLNMKTPMDYTNYELEKYKRENDEKECVLINCSEIQHAFFECLGTQSVWDKIGAATSVDGDQCNKLADFFMACTKIQKNAFIMFDYSTLSTIEEMKNASKGIDEVFTRNFQSLDDVQDKEKFLRYTKELRDKREEFYQRFGK</sequence>
<accession>A0A1V2LR33</accession>
<reference evidence="4 6" key="3">
    <citation type="submission" date="2017-05" db="EMBL/GenBank/DDBJ databases">
        <title>The Genome Sequence of Candida krusei Ckrusei653.</title>
        <authorList>
            <person name="Cuomo C."/>
            <person name="Forche A."/>
            <person name="Young S."/>
            <person name="Abouelleil A."/>
            <person name="Cao P."/>
            <person name="Chapman S."/>
            <person name="Cusick C."/>
            <person name="Shea T."/>
            <person name="Nusbaum C."/>
            <person name="Birren B."/>
        </authorList>
    </citation>
    <scope>NUCLEOTIDE SEQUENCE [LARGE SCALE GENOMIC DNA]</scope>
    <source>
        <strain evidence="4 6">Ckrusei653</strain>
    </source>
</reference>
<feature type="region of interest" description="Disordered" evidence="1">
    <location>
        <begin position="1"/>
        <end position="48"/>
    </location>
</feature>
<evidence type="ECO:0000313" key="4">
    <source>
        <dbReference type="EMBL" id="OUT24569.1"/>
    </source>
</evidence>
<gene>
    <name evidence="3" type="ORF">BOH78_1085</name>
    <name evidence="2" type="ORF">C5L36_0C09340</name>
    <name evidence="4" type="ORF">CAS74_000957</name>
</gene>
<reference evidence="5" key="1">
    <citation type="journal article" date="2017" name="Genome Announc.">
        <title>Genome sequences of Cyberlindnera fabianii 65, Pichia kudriavzevii 129, and Saccharomyces cerevisiae 131 isolated from fermented masau fruits in Zimbabwe.</title>
        <authorList>
            <person name="van Rijswijck I.M.H."/>
            <person name="Derks M.F.L."/>
            <person name="Abee T."/>
            <person name="de Ridder D."/>
            <person name="Smid E.J."/>
        </authorList>
    </citation>
    <scope>NUCLEOTIDE SEQUENCE [LARGE SCALE GENOMIC DNA]</scope>
    <source>
        <strain evidence="5">129</strain>
    </source>
</reference>
<evidence type="ECO:0000256" key="1">
    <source>
        <dbReference type="SAM" id="MobiDB-lite"/>
    </source>
</evidence>
<dbReference type="Proteomes" id="UP000189274">
    <property type="component" value="Unassembled WGS sequence"/>
</dbReference>
<evidence type="ECO:0000313" key="6">
    <source>
        <dbReference type="Proteomes" id="UP000195871"/>
    </source>
</evidence>
<reference evidence="3" key="2">
    <citation type="submission" date="2017-01" db="EMBL/GenBank/DDBJ databases">
        <authorList>
            <person name="Mah S.A."/>
            <person name="Swanson W.J."/>
            <person name="Moy G.W."/>
            <person name="Vacquier V.D."/>
        </authorList>
    </citation>
    <scope>NUCLEOTIDE SEQUENCE [LARGE SCALE GENOMIC DNA]</scope>
    <source>
        <strain evidence="3">129</strain>
    </source>
</reference>
<feature type="region of interest" description="Disordered" evidence="1">
    <location>
        <begin position="58"/>
        <end position="77"/>
    </location>
</feature>
<name>A0A1V2LR33_PICKU</name>
<evidence type="ECO:0000313" key="3">
    <source>
        <dbReference type="EMBL" id="ONH76217.1"/>
    </source>
</evidence>